<name>A0A3K0PBS8_SALER</name>
<dbReference type="Proteomes" id="UP000885336">
    <property type="component" value="Unassembled WGS sequence"/>
</dbReference>
<comment type="caution">
    <text evidence="2">The sequence shown here is derived from an EMBL/GenBank/DDBJ whole genome shotgun (WGS) entry which is preliminary data.</text>
</comment>
<gene>
    <name evidence="2" type="ORF">EE393_16650</name>
</gene>
<evidence type="ECO:0000313" key="2">
    <source>
        <dbReference type="EMBL" id="MGD30572.1"/>
    </source>
</evidence>
<dbReference type="AlphaFoldDB" id="A0A3K0PBS8"/>
<accession>A0A3K0PBS8</accession>
<protein>
    <recommendedName>
        <fullName evidence="1">DUF6645 domain-containing protein</fullName>
    </recommendedName>
</protein>
<reference evidence="2" key="1">
    <citation type="submission" date="2018-11" db="EMBL/GenBank/DDBJ databases">
        <authorList>
            <consortium name="PulseNet: The National Subtyping Network for Foodborne Disease Surveillance"/>
            <person name="Tarr C.L."/>
            <person name="Trees E."/>
            <person name="Katz L.S."/>
            <person name="Carleton-Romer H.A."/>
            <person name="Stroika S."/>
            <person name="Kucerova Z."/>
            <person name="Roache K.F."/>
            <person name="Sabol A.L."/>
            <person name="Besser J."/>
            <person name="Gerner-Smidt P."/>
        </authorList>
    </citation>
    <scope>NUCLEOTIDE SEQUENCE [LARGE SCALE GENOMIC DNA]</scope>
    <source>
        <strain evidence="2">PNUSAS058450</strain>
    </source>
</reference>
<dbReference type="RefSeq" id="WP_023248687.1">
    <property type="nucleotide sequence ID" value="NZ_CP075140.1"/>
</dbReference>
<feature type="domain" description="DUF6645" evidence="1">
    <location>
        <begin position="93"/>
        <end position="213"/>
    </location>
</feature>
<dbReference type="InterPro" id="IPR046587">
    <property type="entry name" value="DUF6645"/>
</dbReference>
<proteinExistence type="predicted"/>
<dbReference type="EMBL" id="RNKS01000039">
    <property type="protein sequence ID" value="MGD30572.1"/>
    <property type="molecule type" value="Genomic_DNA"/>
</dbReference>
<sequence length="340" mass="36161">MIISGLTTFRTREDAGTSGKTHIPAMTIVGYSGRRGDGSLQSQGWTEISGGVFTPEPQSDGNGGYYLNIKKSGASPWELKQTASIHPEDLIIQGGRLFCRFRLTGTVAEGRYAFAFYVKTTPAALPAGVTLVSDGSANMNPMLMNFAVITRSGNISLCQHRGNNSGIMVEVANWGKFDNDWHTLELIYPGNNNVMVTPVLDGVNASPVSLSYSAAIVPKDTIYLTGITSGTVYTVDVAGFEGQIYRDSGEYTLTPADNGSSYFFPAGYHKGKINIPDTPFAQGFSVTISAQNASVTVHPDSNAVLLQPPDGGEGYPVNAVINSAVKLIQSGIDGKTWVIA</sequence>
<organism evidence="2">
    <name type="scientific">Salmonella enterica</name>
    <name type="common">Salmonella choleraesuis</name>
    <dbReference type="NCBI Taxonomy" id="28901"/>
    <lineage>
        <taxon>Bacteria</taxon>
        <taxon>Pseudomonadati</taxon>
        <taxon>Pseudomonadota</taxon>
        <taxon>Gammaproteobacteria</taxon>
        <taxon>Enterobacterales</taxon>
        <taxon>Enterobacteriaceae</taxon>
        <taxon>Salmonella</taxon>
    </lineage>
</organism>
<evidence type="ECO:0000259" key="1">
    <source>
        <dbReference type="Pfam" id="PF20350"/>
    </source>
</evidence>
<dbReference type="Pfam" id="PF20350">
    <property type="entry name" value="DUF6645"/>
    <property type="match status" value="1"/>
</dbReference>